<organism evidence="1 2">
    <name type="scientific">Oidiodendron maius (strain Zn)</name>
    <dbReference type="NCBI Taxonomy" id="913774"/>
    <lineage>
        <taxon>Eukaryota</taxon>
        <taxon>Fungi</taxon>
        <taxon>Dikarya</taxon>
        <taxon>Ascomycota</taxon>
        <taxon>Pezizomycotina</taxon>
        <taxon>Leotiomycetes</taxon>
        <taxon>Leotiomycetes incertae sedis</taxon>
        <taxon>Myxotrichaceae</taxon>
        <taxon>Oidiodendron</taxon>
    </lineage>
</organism>
<dbReference type="Proteomes" id="UP000054321">
    <property type="component" value="Unassembled WGS sequence"/>
</dbReference>
<dbReference type="EMBL" id="KN832875">
    <property type="protein sequence ID" value="KIN02207.1"/>
    <property type="molecule type" value="Genomic_DNA"/>
</dbReference>
<name>A0A0C3HIP5_OIDMZ</name>
<dbReference type="InParanoid" id="A0A0C3HIP5"/>
<keyword evidence="2" id="KW-1185">Reference proteome</keyword>
<reference evidence="2" key="2">
    <citation type="submission" date="2015-01" db="EMBL/GenBank/DDBJ databases">
        <title>Evolutionary Origins and Diversification of the Mycorrhizal Mutualists.</title>
        <authorList>
            <consortium name="DOE Joint Genome Institute"/>
            <consortium name="Mycorrhizal Genomics Consortium"/>
            <person name="Kohler A."/>
            <person name="Kuo A."/>
            <person name="Nagy L.G."/>
            <person name="Floudas D."/>
            <person name="Copeland A."/>
            <person name="Barry K.W."/>
            <person name="Cichocki N."/>
            <person name="Veneault-Fourrey C."/>
            <person name="LaButti K."/>
            <person name="Lindquist E.A."/>
            <person name="Lipzen A."/>
            <person name="Lundell T."/>
            <person name="Morin E."/>
            <person name="Murat C."/>
            <person name="Riley R."/>
            <person name="Ohm R."/>
            <person name="Sun H."/>
            <person name="Tunlid A."/>
            <person name="Henrissat B."/>
            <person name="Grigoriev I.V."/>
            <person name="Hibbett D.S."/>
            <person name="Martin F."/>
        </authorList>
    </citation>
    <scope>NUCLEOTIDE SEQUENCE [LARGE SCALE GENOMIC DNA]</scope>
    <source>
        <strain evidence="2">Zn</strain>
    </source>
</reference>
<reference evidence="1 2" key="1">
    <citation type="submission" date="2014-04" db="EMBL/GenBank/DDBJ databases">
        <authorList>
            <consortium name="DOE Joint Genome Institute"/>
            <person name="Kuo A."/>
            <person name="Martino E."/>
            <person name="Perotto S."/>
            <person name="Kohler A."/>
            <person name="Nagy L.G."/>
            <person name="Floudas D."/>
            <person name="Copeland A."/>
            <person name="Barry K.W."/>
            <person name="Cichocki N."/>
            <person name="Veneault-Fourrey C."/>
            <person name="LaButti K."/>
            <person name="Lindquist E.A."/>
            <person name="Lipzen A."/>
            <person name="Lundell T."/>
            <person name="Morin E."/>
            <person name="Murat C."/>
            <person name="Sun H."/>
            <person name="Tunlid A."/>
            <person name="Henrissat B."/>
            <person name="Grigoriev I.V."/>
            <person name="Hibbett D.S."/>
            <person name="Martin F."/>
            <person name="Nordberg H.P."/>
            <person name="Cantor M.N."/>
            <person name="Hua S.X."/>
        </authorList>
    </citation>
    <scope>NUCLEOTIDE SEQUENCE [LARGE SCALE GENOMIC DNA]</scope>
    <source>
        <strain evidence="1 2">Zn</strain>
    </source>
</reference>
<protein>
    <submittedName>
        <fullName evidence="1">Uncharacterized protein</fullName>
    </submittedName>
</protein>
<dbReference type="HOGENOM" id="CLU_1611296_0_0_1"/>
<evidence type="ECO:0000313" key="1">
    <source>
        <dbReference type="EMBL" id="KIN02207.1"/>
    </source>
</evidence>
<gene>
    <name evidence="1" type="ORF">OIDMADRAFT_28316</name>
</gene>
<proteinExistence type="predicted"/>
<sequence>MVKEFEPLLFQSLQIVKYHIYSASRRIVIKQVIPEMNPPCTLNGNETSSTALMRREIARRQVILGGKAKKMLTPTTLAITLIGLQIAESTLNSVAFFFDKWARPLFSASTEVNISAAEDERRSNGSSSFLSIGVLYFYNANPGSLGTKAPWLASCVSWTELSEAK</sequence>
<accession>A0A0C3HIP5</accession>
<dbReference type="AlphaFoldDB" id="A0A0C3HIP5"/>
<evidence type="ECO:0000313" key="2">
    <source>
        <dbReference type="Proteomes" id="UP000054321"/>
    </source>
</evidence>